<dbReference type="InterPro" id="IPR002716">
    <property type="entry name" value="PIN_dom"/>
</dbReference>
<dbReference type="Proteomes" id="UP000607281">
    <property type="component" value="Unassembled WGS sequence"/>
</dbReference>
<dbReference type="SUPFAM" id="SSF88723">
    <property type="entry name" value="PIN domain-like"/>
    <property type="match status" value="1"/>
</dbReference>
<gene>
    <name evidence="2" type="ORF">H6G18_07415</name>
</gene>
<proteinExistence type="predicted"/>
<dbReference type="PANTHER" id="PTHR36173:SF2">
    <property type="entry name" value="RIBONUCLEASE VAPC16"/>
    <property type="match status" value="1"/>
</dbReference>
<dbReference type="InterPro" id="IPR041705">
    <property type="entry name" value="PIN_Sll0205"/>
</dbReference>
<feature type="domain" description="PIN" evidence="1">
    <location>
        <begin position="5"/>
        <end position="122"/>
    </location>
</feature>
<protein>
    <submittedName>
        <fullName evidence="2">Type II toxin-antitoxin system VapC family toxin</fullName>
    </submittedName>
</protein>
<organism evidence="2 3">
    <name type="scientific">Anabaena subtropica FACHB-260</name>
    <dbReference type="NCBI Taxonomy" id="2692884"/>
    <lineage>
        <taxon>Bacteria</taxon>
        <taxon>Bacillati</taxon>
        <taxon>Cyanobacteriota</taxon>
        <taxon>Cyanophyceae</taxon>
        <taxon>Nostocales</taxon>
        <taxon>Nostocaceae</taxon>
        <taxon>Anabaena</taxon>
    </lineage>
</organism>
<dbReference type="CDD" id="cd09872">
    <property type="entry name" value="PIN_Sll0205-like"/>
    <property type="match status" value="1"/>
</dbReference>
<sequence>MGMSYLLDTHIFLWWLFDDPKLHTDYREIIRNPVNRIIVSSASAWEIATKYRIGKLPEAKQLFEQYSQILHQAKFIELAITTDHALRAGSLPIAHRDPFDRMIMAQAELESLPVITYDTAFQTGLIEVIGDFNSGKSE</sequence>
<dbReference type="InterPro" id="IPR052919">
    <property type="entry name" value="TA_system_RNase"/>
</dbReference>
<dbReference type="PANTHER" id="PTHR36173">
    <property type="entry name" value="RIBONUCLEASE VAPC16-RELATED"/>
    <property type="match status" value="1"/>
</dbReference>
<evidence type="ECO:0000313" key="2">
    <source>
        <dbReference type="EMBL" id="MBD2343976.1"/>
    </source>
</evidence>
<dbReference type="Gene3D" id="3.40.50.1010">
    <property type="entry name" value="5'-nuclease"/>
    <property type="match status" value="1"/>
</dbReference>
<comment type="caution">
    <text evidence="2">The sequence shown here is derived from an EMBL/GenBank/DDBJ whole genome shotgun (WGS) entry which is preliminary data.</text>
</comment>
<name>A0ABR8CMG8_9NOST</name>
<dbReference type="EMBL" id="JACJRF010000009">
    <property type="protein sequence ID" value="MBD2343976.1"/>
    <property type="molecule type" value="Genomic_DNA"/>
</dbReference>
<dbReference type="Pfam" id="PF01850">
    <property type="entry name" value="PIN"/>
    <property type="match status" value="1"/>
</dbReference>
<dbReference type="InterPro" id="IPR029060">
    <property type="entry name" value="PIN-like_dom_sf"/>
</dbReference>
<accession>A0ABR8CMG8</accession>
<keyword evidence="3" id="KW-1185">Reference proteome</keyword>
<evidence type="ECO:0000313" key="3">
    <source>
        <dbReference type="Proteomes" id="UP000607281"/>
    </source>
</evidence>
<evidence type="ECO:0000259" key="1">
    <source>
        <dbReference type="Pfam" id="PF01850"/>
    </source>
</evidence>
<reference evidence="2 3" key="1">
    <citation type="journal article" date="2020" name="ISME J.">
        <title>Comparative genomics reveals insights into cyanobacterial evolution and habitat adaptation.</title>
        <authorList>
            <person name="Chen M.Y."/>
            <person name="Teng W.K."/>
            <person name="Zhao L."/>
            <person name="Hu C.X."/>
            <person name="Zhou Y.K."/>
            <person name="Han B.P."/>
            <person name="Song L.R."/>
            <person name="Shu W.S."/>
        </authorList>
    </citation>
    <scope>NUCLEOTIDE SEQUENCE [LARGE SCALE GENOMIC DNA]</scope>
    <source>
        <strain evidence="2 3">FACHB-260</strain>
    </source>
</reference>